<dbReference type="AlphaFoldDB" id="A0A3P7ITQ3"/>
<evidence type="ECO:0000313" key="2">
    <source>
        <dbReference type="EMBL" id="VDM71243.1"/>
    </source>
</evidence>
<organism evidence="2 3">
    <name type="scientific">Strongylus vulgaris</name>
    <name type="common">Blood worm</name>
    <dbReference type="NCBI Taxonomy" id="40348"/>
    <lineage>
        <taxon>Eukaryota</taxon>
        <taxon>Metazoa</taxon>
        <taxon>Ecdysozoa</taxon>
        <taxon>Nematoda</taxon>
        <taxon>Chromadorea</taxon>
        <taxon>Rhabditida</taxon>
        <taxon>Rhabditina</taxon>
        <taxon>Rhabditomorpha</taxon>
        <taxon>Strongyloidea</taxon>
        <taxon>Strongylidae</taxon>
        <taxon>Strongylus</taxon>
    </lineage>
</organism>
<sequence>MCAALTELALGLTPQRPITREKATLLPEESAVSTTPPEVDDDDRPGKVKSTTSYLTLQEWKKALGF</sequence>
<feature type="region of interest" description="Disordered" evidence="1">
    <location>
        <begin position="25"/>
        <end position="50"/>
    </location>
</feature>
<keyword evidence="3" id="KW-1185">Reference proteome</keyword>
<protein>
    <submittedName>
        <fullName evidence="2">Uncharacterized protein</fullName>
    </submittedName>
</protein>
<accession>A0A3P7ITQ3</accession>
<proteinExistence type="predicted"/>
<evidence type="ECO:0000256" key="1">
    <source>
        <dbReference type="SAM" id="MobiDB-lite"/>
    </source>
</evidence>
<dbReference type="EMBL" id="UYYB01019482">
    <property type="protein sequence ID" value="VDM71243.1"/>
    <property type="molecule type" value="Genomic_DNA"/>
</dbReference>
<dbReference type="OrthoDB" id="304622at2759"/>
<name>A0A3P7ITQ3_STRVU</name>
<dbReference type="Proteomes" id="UP000270094">
    <property type="component" value="Unassembled WGS sequence"/>
</dbReference>
<gene>
    <name evidence="2" type="ORF">SVUK_LOCUS6241</name>
</gene>
<evidence type="ECO:0000313" key="3">
    <source>
        <dbReference type="Proteomes" id="UP000270094"/>
    </source>
</evidence>
<reference evidence="2 3" key="1">
    <citation type="submission" date="2018-11" db="EMBL/GenBank/DDBJ databases">
        <authorList>
            <consortium name="Pathogen Informatics"/>
        </authorList>
    </citation>
    <scope>NUCLEOTIDE SEQUENCE [LARGE SCALE GENOMIC DNA]</scope>
</reference>